<evidence type="ECO:0000256" key="2">
    <source>
        <dbReference type="ARBA" id="ARBA00022475"/>
    </source>
</evidence>
<dbReference type="Pfam" id="PF13231">
    <property type="entry name" value="PMT_2"/>
    <property type="match status" value="1"/>
</dbReference>
<dbReference type="GO" id="GO:0009103">
    <property type="term" value="P:lipopolysaccharide biosynthetic process"/>
    <property type="evidence" value="ECO:0007669"/>
    <property type="project" value="UniProtKB-ARBA"/>
</dbReference>
<comment type="caution">
    <text evidence="10">The sequence shown here is derived from an EMBL/GenBank/DDBJ whole genome shotgun (WGS) entry which is preliminary data.</text>
</comment>
<feature type="transmembrane region" description="Helical" evidence="8">
    <location>
        <begin position="270"/>
        <end position="288"/>
    </location>
</feature>
<feature type="transmembrane region" description="Helical" evidence="8">
    <location>
        <begin position="184"/>
        <end position="203"/>
    </location>
</feature>
<name>A0A532V370_UNCL8</name>
<feature type="transmembrane region" description="Helical" evidence="8">
    <location>
        <begin position="120"/>
        <end position="139"/>
    </location>
</feature>
<keyword evidence="5 8" id="KW-0812">Transmembrane</keyword>
<evidence type="ECO:0000256" key="7">
    <source>
        <dbReference type="ARBA" id="ARBA00023136"/>
    </source>
</evidence>
<keyword evidence="6 8" id="KW-1133">Transmembrane helix</keyword>
<feature type="transmembrane region" description="Helical" evidence="8">
    <location>
        <begin position="300"/>
        <end position="320"/>
    </location>
</feature>
<organism evidence="10 11">
    <name type="scientific">candidate division LCP-89 bacterium B3_LCP</name>
    <dbReference type="NCBI Taxonomy" id="2012998"/>
    <lineage>
        <taxon>Bacteria</taxon>
        <taxon>Pseudomonadati</taxon>
        <taxon>Bacteria division LCP-89</taxon>
    </lineage>
</organism>
<evidence type="ECO:0000313" key="11">
    <source>
        <dbReference type="Proteomes" id="UP000319619"/>
    </source>
</evidence>
<dbReference type="PANTHER" id="PTHR33908">
    <property type="entry name" value="MANNOSYLTRANSFERASE YKCB-RELATED"/>
    <property type="match status" value="1"/>
</dbReference>
<sequence>MQINQKSPTAELHPYEDSGYKNEFLIVLSLFLLGLLLRSIRLFDLDVWLDEAVLLLQLDGSYTDIWNFCKNDNFPPLYPWVIKAWSSIFPGENSLRFLSAFLGALTPPAAYFLGKELLNKKLGLALGIACCLSAGLLYFSQMIRMYAIFPFFGCISLIGLFRGLKTNHWKYWILMSLANLLGYYTFLYMIFLIAVEFVVILWHAKRNLRLMVKPILAHLPTALLILVWLIPMLSRYQAVQEGFWLEPFSLRDLGKLWFFFGSGSDIGNRYLIAGIINLPFLFGFVAAFKAMRGNVNVQLSLFIVISVVLSALVISLLGQSIFFKRYFIFLLPLYLGIVIFGWLSVKNKMLANVGLFLTFFALIFTTGYYYVYYYEVHSVYTFTLPRGPEEKCDGHGISKAADFLRKRIDNKEVIIHYSRPLTRSFIYFPMLYYHQRQLPEYIMSAVPIPNYFGGQYLKNSERIGSLHELDELPKGIWVVSTDSVVSYFDRDLVLKSGKQNIWLQREDLLKELKQNDYIHTETTRFGRVSTRYYRRELNTSTTKG</sequence>
<evidence type="ECO:0000256" key="3">
    <source>
        <dbReference type="ARBA" id="ARBA00022676"/>
    </source>
</evidence>
<dbReference type="EMBL" id="NJBN01000002">
    <property type="protein sequence ID" value="TKJ41588.1"/>
    <property type="molecule type" value="Genomic_DNA"/>
</dbReference>
<keyword evidence="4" id="KW-0808">Transferase</keyword>
<evidence type="ECO:0000256" key="6">
    <source>
        <dbReference type="ARBA" id="ARBA00022989"/>
    </source>
</evidence>
<dbReference type="InterPro" id="IPR050297">
    <property type="entry name" value="LipidA_mod_glycosyltrf_83"/>
</dbReference>
<feature type="transmembrane region" description="Helical" evidence="8">
    <location>
        <begin position="215"/>
        <end position="234"/>
    </location>
</feature>
<keyword evidence="3" id="KW-0328">Glycosyltransferase</keyword>
<keyword evidence="7 8" id="KW-0472">Membrane</keyword>
<proteinExistence type="predicted"/>
<dbReference type="AlphaFoldDB" id="A0A532V370"/>
<protein>
    <recommendedName>
        <fullName evidence="9">Glycosyltransferase RgtA/B/C/D-like domain-containing protein</fullName>
    </recommendedName>
</protein>
<evidence type="ECO:0000256" key="5">
    <source>
        <dbReference type="ARBA" id="ARBA00022692"/>
    </source>
</evidence>
<comment type="subcellular location">
    <subcellularLocation>
        <location evidence="1">Cell membrane</location>
        <topology evidence="1">Multi-pass membrane protein</topology>
    </subcellularLocation>
</comment>
<dbReference type="InterPro" id="IPR038731">
    <property type="entry name" value="RgtA/B/C-like"/>
</dbReference>
<evidence type="ECO:0000256" key="4">
    <source>
        <dbReference type="ARBA" id="ARBA00022679"/>
    </source>
</evidence>
<dbReference type="GO" id="GO:0016763">
    <property type="term" value="F:pentosyltransferase activity"/>
    <property type="evidence" value="ECO:0007669"/>
    <property type="project" value="TreeGrafter"/>
</dbReference>
<evidence type="ECO:0000256" key="8">
    <source>
        <dbReference type="SAM" id="Phobius"/>
    </source>
</evidence>
<feature type="transmembrane region" description="Helical" evidence="8">
    <location>
        <begin position="20"/>
        <end position="37"/>
    </location>
</feature>
<gene>
    <name evidence="10" type="ORF">CEE37_03215</name>
</gene>
<feature type="transmembrane region" description="Helical" evidence="8">
    <location>
        <begin position="326"/>
        <end position="343"/>
    </location>
</feature>
<feature type="domain" description="Glycosyltransferase RgtA/B/C/D-like" evidence="9">
    <location>
        <begin position="75"/>
        <end position="233"/>
    </location>
</feature>
<dbReference type="PANTHER" id="PTHR33908:SF11">
    <property type="entry name" value="MEMBRANE PROTEIN"/>
    <property type="match status" value="1"/>
</dbReference>
<dbReference type="Proteomes" id="UP000319619">
    <property type="component" value="Unassembled WGS sequence"/>
</dbReference>
<accession>A0A532V370</accession>
<keyword evidence="2" id="KW-1003">Cell membrane</keyword>
<feature type="transmembrane region" description="Helical" evidence="8">
    <location>
        <begin position="146"/>
        <end position="164"/>
    </location>
</feature>
<evidence type="ECO:0000259" key="9">
    <source>
        <dbReference type="Pfam" id="PF13231"/>
    </source>
</evidence>
<reference evidence="10 11" key="1">
    <citation type="submission" date="2017-06" db="EMBL/GenBank/DDBJ databases">
        <title>Novel microbial phyla capable of carbon fixation and sulfur reduction in deep-sea sediments.</title>
        <authorList>
            <person name="Huang J."/>
            <person name="Baker B."/>
            <person name="Wang Y."/>
        </authorList>
    </citation>
    <scope>NUCLEOTIDE SEQUENCE [LARGE SCALE GENOMIC DNA]</scope>
    <source>
        <strain evidence="10">B3_LCP</strain>
    </source>
</reference>
<feature type="transmembrane region" description="Helical" evidence="8">
    <location>
        <begin position="350"/>
        <end position="371"/>
    </location>
</feature>
<dbReference type="GO" id="GO:0005886">
    <property type="term" value="C:plasma membrane"/>
    <property type="evidence" value="ECO:0007669"/>
    <property type="project" value="UniProtKB-SubCell"/>
</dbReference>
<evidence type="ECO:0000256" key="1">
    <source>
        <dbReference type="ARBA" id="ARBA00004651"/>
    </source>
</evidence>
<evidence type="ECO:0000313" key="10">
    <source>
        <dbReference type="EMBL" id="TKJ41588.1"/>
    </source>
</evidence>